<dbReference type="OrthoDB" id="992776at2759"/>
<sequence length="564" mass="61682">MFFDAAKTGRLRKRAPASLESALDEERKEVLRWMKEREEKKNKETAAKYQPIIRDYAYYKPSSTSSKSKDASIKQDGTKTTQRHADEELSSITRVKSDPSSEVYVRKTLETMVSSEQKQPTLATTESERTSNRTTVNGTAGSAAPATFVPASPAASLTPLSPVMPVSQALSSCSTSPTSPNSSVLYRVDDNSAPPSTISSPASSFSTLASLPGTTLPVSPASPSYRFSPKPSIPPLIISPPVDDKRQREHAALLQATTQPLSKSRSSPLANTTPSFNSRRAPNAQSVRANATSSTKLPQTSSVFTPPTISASPLPSVTGSSKEVHPNTNFVSSRIDNYFGSDQEELEHDLWVAKSMSVDIGVARWIKAANRTLRHIRRGDFETAAKNSKRNSTYLVAIDLSAESLYALEWAVGVLLRDGDTLIAVDVIDRNESPAKSGSSKMEAEQMQAMDEITKQVIRLLNKTVLQVEVNIEVVHHEKPKHLLIEMIDYVDPTLVVLGSRGRNHLKGVLLGSFSNYVVNKSSVPVMVARRRLKKTKQRVDRKPRMANNLANAIVDEIGALKLK</sequence>
<dbReference type="STRING" id="402676.B6K6U2"/>
<dbReference type="EMBL" id="KE651167">
    <property type="protein sequence ID" value="EEB09246.1"/>
    <property type="molecule type" value="Genomic_DNA"/>
</dbReference>
<evidence type="ECO:0000313" key="4">
    <source>
        <dbReference type="JaponicusDB" id="SJAG_04431"/>
    </source>
</evidence>
<dbReference type="eggNOG" id="ENOG502QRPI">
    <property type="taxonomic scope" value="Eukaryota"/>
</dbReference>
<feature type="compositionally biased region" description="Low complexity" evidence="1">
    <location>
        <begin position="171"/>
        <end position="183"/>
    </location>
</feature>
<organism evidence="3 5">
    <name type="scientific">Schizosaccharomyces japonicus (strain yFS275 / FY16936)</name>
    <name type="common">Fission yeast</name>
    <dbReference type="NCBI Taxonomy" id="402676"/>
    <lineage>
        <taxon>Eukaryota</taxon>
        <taxon>Fungi</taxon>
        <taxon>Dikarya</taxon>
        <taxon>Ascomycota</taxon>
        <taxon>Taphrinomycotina</taxon>
        <taxon>Schizosaccharomycetes</taxon>
        <taxon>Schizosaccharomycetales</taxon>
        <taxon>Schizosaccharomycetaceae</taxon>
        <taxon>Schizosaccharomyces</taxon>
    </lineage>
</organism>
<keyword evidence="5" id="KW-1185">Reference proteome</keyword>
<dbReference type="AlphaFoldDB" id="B6K6U2"/>
<dbReference type="HOGENOM" id="CLU_483253_0_0_1"/>
<evidence type="ECO:0000256" key="1">
    <source>
        <dbReference type="SAM" id="MobiDB-lite"/>
    </source>
</evidence>
<accession>B6K6U2</accession>
<name>B6K6U2_SCHJY</name>
<feature type="domain" description="UspA" evidence="2">
    <location>
        <begin position="395"/>
        <end position="530"/>
    </location>
</feature>
<dbReference type="GeneID" id="7050248"/>
<evidence type="ECO:0000259" key="2">
    <source>
        <dbReference type="Pfam" id="PF00582"/>
    </source>
</evidence>
<gene>
    <name evidence="4" type="primary">dbs2</name>
    <name evidence="3" type="ORF">SJAG_04431</name>
</gene>
<feature type="region of interest" description="Disordered" evidence="1">
    <location>
        <begin position="60"/>
        <end position="147"/>
    </location>
</feature>
<dbReference type="InterPro" id="IPR006015">
    <property type="entry name" value="Universal_stress_UspA"/>
</dbReference>
<feature type="region of interest" description="Disordered" evidence="1">
    <location>
        <begin position="220"/>
        <end position="326"/>
    </location>
</feature>
<evidence type="ECO:0000313" key="3">
    <source>
        <dbReference type="EMBL" id="EEB09246.1"/>
    </source>
</evidence>
<feature type="compositionally biased region" description="Basic and acidic residues" evidence="1">
    <location>
        <begin position="67"/>
        <end position="87"/>
    </location>
</feature>
<dbReference type="VEuPathDB" id="FungiDB:SJAG_04431"/>
<protein>
    <submittedName>
        <fullName evidence="3">Usp family protein</fullName>
    </submittedName>
</protein>
<feature type="compositionally biased region" description="Basic and acidic residues" evidence="1">
    <location>
        <begin position="95"/>
        <end position="109"/>
    </location>
</feature>
<evidence type="ECO:0000313" key="5">
    <source>
        <dbReference type="Proteomes" id="UP000001744"/>
    </source>
</evidence>
<dbReference type="Gene3D" id="3.40.50.620">
    <property type="entry name" value="HUPs"/>
    <property type="match status" value="1"/>
</dbReference>
<dbReference type="RefSeq" id="XP_002175539.1">
    <property type="nucleotide sequence ID" value="XM_002175503.2"/>
</dbReference>
<dbReference type="PANTHER" id="PTHR46100">
    <property type="entry name" value="IMP2'P"/>
    <property type="match status" value="1"/>
</dbReference>
<feature type="compositionally biased region" description="Polar residues" evidence="1">
    <location>
        <begin position="111"/>
        <end position="123"/>
    </location>
</feature>
<feature type="region of interest" description="Disordered" evidence="1">
    <location>
        <begin position="168"/>
        <end position="203"/>
    </location>
</feature>
<dbReference type="InterPro" id="IPR006016">
    <property type="entry name" value="UspA"/>
</dbReference>
<reference evidence="3 5" key="1">
    <citation type="journal article" date="2011" name="Science">
        <title>Comparative functional genomics of the fission yeasts.</title>
        <authorList>
            <person name="Rhind N."/>
            <person name="Chen Z."/>
            <person name="Yassour M."/>
            <person name="Thompson D.A."/>
            <person name="Haas B.J."/>
            <person name="Habib N."/>
            <person name="Wapinski I."/>
            <person name="Roy S."/>
            <person name="Lin M.F."/>
            <person name="Heiman D.I."/>
            <person name="Young S.K."/>
            <person name="Furuya K."/>
            <person name="Guo Y."/>
            <person name="Pidoux A."/>
            <person name="Chen H.M."/>
            <person name="Robbertse B."/>
            <person name="Goldberg J.M."/>
            <person name="Aoki K."/>
            <person name="Bayne E.H."/>
            <person name="Berlin A.M."/>
            <person name="Desjardins C.A."/>
            <person name="Dobbs E."/>
            <person name="Dukaj L."/>
            <person name="Fan L."/>
            <person name="FitzGerald M.G."/>
            <person name="French C."/>
            <person name="Gujja S."/>
            <person name="Hansen K."/>
            <person name="Keifenheim D."/>
            <person name="Levin J.Z."/>
            <person name="Mosher R.A."/>
            <person name="Mueller C.A."/>
            <person name="Pfiffner J."/>
            <person name="Priest M."/>
            <person name="Russ C."/>
            <person name="Smialowska A."/>
            <person name="Swoboda P."/>
            <person name="Sykes S.M."/>
            <person name="Vaughn M."/>
            <person name="Vengrova S."/>
            <person name="Yoder R."/>
            <person name="Zeng Q."/>
            <person name="Allshire R."/>
            <person name="Baulcombe D."/>
            <person name="Birren B.W."/>
            <person name="Brown W."/>
            <person name="Ekwall K."/>
            <person name="Kellis M."/>
            <person name="Leatherwood J."/>
            <person name="Levin H."/>
            <person name="Margalit H."/>
            <person name="Martienssen R."/>
            <person name="Nieduszynski C.A."/>
            <person name="Spatafora J.W."/>
            <person name="Friedman N."/>
            <person name="Dalgaard J.Z."/>
            <person name="Baumann P."/>
            <person name="Niki H."/>
            <person name="Regev A."/>
            <person name="Nusbaum C."/>
        </authorList>
    </citation>
    <scope>NUCLEOTIDE SEQUENCE [LARGE SCALE GENOMIC DNA]</scope>
    <source>
        <strain evidence="5">yFS275 / FY16936</strain>
    </source>
</reference>
<dbReference type="Pfam" id="PF00582">
    <property type="entry name" value="Usp"/>
    <property type="match status" value="1"/>
</dbReference>
<dbReference type="JaponicusDB" id="SJAG_04431">
    <property type="gene designation" value="dbs2"/>
</dbReference>
<dbReference type="CDD" id="cd23659">
    <property type="entry name" value="USP_At3g01520-like"/>
    <property type="match status" value="1"/>
</dbReference>
<dbReference type="InterPro" id="IPR014729">
    <property type="entry name" value="Rossmann-like_a/b/a_fold"/>
</dbReference>
<feature type="compositionally biased region" description="Low complexity" evidence="1">
    <location>
        <begin position="192"/>
        <end position="203"/>
    </location>
</feature>
<dbReference type="PANTHER" id="PTHR46100:SF4">
    <property type="entry name" value="USPA DOMAIN-CONTAINING PROTEIN"/>
    <property type="match status" value="1"/>
</dbReference>
<proteinExistence type="predicted"/>
<feature type="compositionally biased region" description="Polar residues" evidence="1">
    <location>
        <begin position="255"/>
        <end position="326"/>
    </location>
</feature>
<feature type="region of interest" description="Disordered" evidence="1">
    <location>
        <begin position="1"/>
        <end position="26"/>
    </location>
</feature>
<feature type="compositionally biased region" description="Basic and acidic residues" evidence="1">
    <location>
        <begin position="242"/>
        <end position="251"/>
    </location>
</feature>
<dbReference type="PRINTS" id="PR01438">
    <property type="entry name" value="UNVRSLSTRESS"/>
</dbReference>
<dbReference type="SUPFAM" id="SSF52402">
    <property type="entry name" value="Adenine nucleotide alpha hydrolases-like"/>
    <property type="match status" value="1"/>
</dbReference>
<dbReference type="Proteomes" id="UP000001744">
    <property type="component" value="Unassembled WGS sequence"/>
</dbReference>